<comment type="caution">
    <text evidence="15">The sequence shown here is derived from an EMBL/GenBank/DDBJ whole genome shotgun (WGS) entry which is preliminary data.</text>
</comment>
<evidence type="ECO:0000256" key="12">
    <source>
        <dbReference type="SAM" id="SignalP"/>
    </source>
</evidence>
<protein>
    <submittedName>
        <fullName evidence="15">Uncharacterized protein</fullName>
    </submittedName>
</protein>
<keyword evidence="6" id="KW-0408">Iron</keyword>
<dbReference type="PANTHER" id="PTHR32552:SF81">
    <property type="entry name" value="TONB-DEPENDENT OUTER MEMBRANE RECEPTOR"/>
    <property type="match status" value="1"/>
</dbReference>
<evidence type="ECO:0000256" key="10">
    <source>
        <dbReference type="ARBA" id="ARBA00023237"/>
    </source>
</evidence>
<evidence type="ECO:0000256" key="2">
    <source>
        <dbReference type="ARBA" id="ARBA00022448"/>
    </source>
</evidence>
<dbReference type="InterPro" id="IPR000531">
    <property type="entry name" value="Beta-barrel_TonB"/>
</dbReference>
<feature type="chain" id="PRO_5015394352" evidence="12">
    <location>
        <begin position="25"/>
        <end position="763"/>
    </location>
</feature>
<feature type="signal peptide" evidence="12">
    <location>
        <begin position="1"/>
        <end position="24"/>
    </location>
</feature>
<comment type="subcellular location">
    <subcellularLocation>
        <location evidence="1">Cell outer membrane</location>
        <topology evidence="1">Multi-pass membrane protein</topology>
    </subcellularLocation>
</comment>
<evidence type="ECO:0000256" key="11">
    <source>
        <dbReference type="RuleBase" id="RU003357"/>
    </source>
</evidence>
<dbReference type="InterPro" id="IPR036942">
    <property type="entry name" value="Beta-barrel_TonB_sf"/>
</dbReference>
<reference evidence="15 16" key="1">
    <citation type="submission" date="2017-11" db="EMBL/GenBank/DDBJ databases">
        <title>Sphingomonas oleivorans sp. nov., isolated from oil-contaminated soil.</title>
        <authorList>
            <person name="Wang L."/>
            <person name="Chen L."/>
        </authorList>
    </citation>
    <scope>NUCLEOTIDE SEQUENCE [LARGE SCALE GENOMIC DNA]</scope>
    <source>
        <strain evidence="15 16">K101</strain>
    </source>
</reference>
<evidence type="ECO:0000256" key="4">
    <source>
        <dbReference type="ARBA" id="ARBA00022496"/>
    </source>
</evidence>
<proteinExistence type="inferred from homology"/>
<evidence type="ECO:0000259" key="14">
    <source>
        <dbReference type="Pfam" id="PF07715"/>
    </source>
</evidence>
<evidence type="ECO:0000256" key="8">
    <source>
        <dbReference type="ARBA" id="ARBA00023077"/>
    </source>
</evidence>
<keyword evidence="2" id="KW-0813">Transport</keyword>
<dbReference type="Pfam" id="PF00593">
    <property type="entry name" value="TonB_dep_Rec_b-barrel"/>
    <property type="match status" value="1"/>
</dbReference>
<dbReference type="Proteomes" id="UP000241206">
    <property type="component" value="Unassembled WGS sequence"/>
</dbReference>
<keyword evidence="16" id="KW-1185">Reference proteome</keyword>
<keyword evidence="10" id="KW-0998">Cell outer membrane</keyword>
<dbReference type="AlphaFoldDB" id="A0A2T4HUU0"/>
<keyword evidence="5" id="KW-0812">Transmembrane</keyword>
<accession>A0A2T4HUU0</accession>
<feature type="domain" description="TonB-dependent receptor-like beta-barrel" evidence="13">
    <location>
        <begin position="291"/>
        <end position="708"/>
    </location>
</feature>
<evidence type="ECO:0000256" key="7">
    <source>
        <dbReference type="ARBA" id="ARBA00023065"/>
    </source>
</evidence>
<name>A0A2T4HUU0_9SPHN</name>
<keyword evidence="12" id="KW-0732">Signal</keyword>
<keyword evidence="7" id="KW-0406">Ion transport</keyword>
<evidence type="ECO:0000256" key="5">
    <source>
        <dbReference type="ARBA" id="ARBA00022692"/>
    </source>
</evidence>
<dbReference type="Gene3D" id="2.40.170.20">
    <property type="entry name" value="TonB-dependent receptor, beta-barrel domain"/>
    <property type="match status" value="1"/>
</dbReference>
<evidence type="ECO:0000256" key="9">
    <source>
        <dbReference type="ARBA" id="ARBA00023136"/>
    </source>
</evidence>
<dbReference type="InterPro" id="IPR039426">
    <property type="entry name" value="TonB-dep_rcpt-like"/>
</dbReference>
<evidence type="ECO:0000256" key="3">
    <source>
        <dbReference type="ARBA" id="ARBA00022452"/>
    </source>
</evidence>
<dbReference type="GO" id="GO:0009279">
    <property type="term" value="C:cell outer membrane"/>
    <property type="evidence" value="ECO:0007669"/>
    <property type="project" value="UniProtKB-SubCell"/>
</dbReference>
<dbReference type="GO" id="GO:0006826">
    <property type="term" value="P:iron ion transport"/>
    <property type="evidence" value="ECO:0007669"/>
    <property type="project" value="UniProtKB-KW"/>
</dbReference>
<evidence type="ECO:0000259" key="13">
    <source>
        <dbReference type="Pfam" id="PF00593"/>
    </source>
</evidence>
<comment type="similarity">
    <text evidence="11">Belongs to the TonB-dependent receptor family.</text>
</comment>
<keyword evidence="8 11" id="KW-0798">TonB box</keyword>
<keyword evidence="4" id="KW-0410">Iron transport</keyword>
<keyword evidence="3" id="KW-1134">Transmembrane beta strand</keyword>
<evidence type="ECO:0000313" key="16">
    <source>
        <dbReference type="Proteomes" id="UP000241206"/>
    </source>
</evidence>
<dbReference type="SUPFAM" id="SSF56935">
    <property type="entry name" value="Porins"/>
    <property type="match status" value="1"/>
</dbReference>
<feature type="domain" description="TonB-dependent receptor plug" evidence="14">
    <location>
        <begin position="60"/>
        <end position="165"/>
    </location>
</feature>
<dbReference type="PANTHER" id="PTHR32552">
    <property type="entry name" value="FERRICHROME IRON RECEPTOR-RELATED"/>
    <property type="match status" value="1"/>
</dbReference>
<gene>
    <name evidence="15" type="ORF">CV103_12955</name>
</gene>
<dbReference type="InterPro" id="IPR012910">
    <property type="entry name" value="Plug_dom"/>
</dbReference>
<evidence type="ECO:0000256" key="1">
    <source>
        <dbReference type="ARBA" id="ARBA00004571"/>
    </source>
</evidence>
<organism evidence="15 16">
    <name type="scientific">Edaphosphingomonas fennica</name>
    <dbReference type="NCBI Taxonomy" id="114404"/>
    <lineage>
        <taxon>Bacteria</taxon>
        <taxon>Pseudomonadati</taxon>
        <taxon>Pseudomonadota</taxon>
        <taxon>Alphaproteobacteria</taxon>
        <taxon>Sphingomonadales</taxon>
        <taxon>Rhizorhabdaceae</taxon>
        <taxon>Edaphosphingomonas</taxon>
    </lineage>
</organism>
<dbReference type="Pfam" id="PF07715">
    <property type="entry name" value="Plug"/>
    <property type="match status" value="1"/>
</dbReference>
<evidence type="ECO:0000256" key="6">
    <source>
        <dbReference type="ARBA" id="ARBA00023004"/>
    </source>
</evidence>
<sequence>MKKGGGMRLRRAVWILLAASTSLATTAGHQAVAHDISDGLSSPRDILVTGPRDSGIGHDGPISIERLDSETLGALAIRDGFDLENASTALRMPSSGAQVEGASIRIRGVGSPMLQLGIDPAVALYIDDVFRSRSGMLGGDLFDVESVEILKGAPVSRAAMSSTAGAVRINTRKPQLGKHEGQIEADWQSNGAKRLRAMANLPLGAAVAGRISGFRSRGNGVTGDFWHPARRQDNLDRYGLRGQVRFAPSPTTTIDIAGDISLVDESCCASIRLNGYVPAFDGSSHDRPAPRPSWRKTLINELQRSTVSDRGVAIKAQIDLGRDLRLTSISGYRNVHSRTWAEGDFTRAAILGIDTLVDIEALTQELRLSREVAANEPRPGWTIGAFLRREQNRRIRNYDWGADVPAFFPPSLGAAPGRGAVDDLSQKFESIALFADIDLFLVPALRLQAGGRLDVDRKSGRGRFDQSVLVALPRVNDRFDAKLRKTVPSWTASLRYAPDDTISTFLTYSRGYKAGGINMAREGAGLAGALTDPVFAPETVDHLEFGLSSRFWKDRAAVSLSLFLDDYHDIQNHIFMPPMFYVSNGPGANVKGVELGIDVRPAARTAVSLDVTHLDARYGWGTDLGAGGGDVGGARLGWAPDWTVALGGSTRIPLGRGDQTLFADGQLMWRDSYRAATNVSARYEVPPTWLLTLRAGIEWGRYAISAWCSNCLGTVYPEVIFNNPVDQRSTGQVALESYPGQPRRLGLTLAARLGPLDRLVVGR</sequence>
<dbReference type="EMBL" id="PHHF01000052">
    <property type="protein sequence ID" value="PTD19574.1"/>
    <property type="molecule type" value="Genomic_DNA"/>
</dbReference>
<evidence type="ECO:0000313" key="15">
    <source>
        <dbReference type="EMBL" id="PTD19574.1"/>
    </source>
</evidence>
<keyword evidence="9 11" id="KW-0472">Membrane</keyword>